<evidence type="ECO:0000313" key="2">
    <source>
        <dbReference type="EMBL" id="KAK3268707.1"/>
    </source>
</evidence>
<feature type="region of interest" description="Disordered" evidence="1">
    <location>
        <begin position="206"/>
        <end position="227"/>
    </location>
</feature>
<organism evidence="2 3">
    <name type="scientific">Cymbomonas tetramitiformis</name>
    <dbReference type="NCBI Taxonomy" id="36881"/>
    <lineage>
        <taxon>Eukaryota</taxon>
        <taxon>Viridiplantae</taxon>
        <taxon>Chlorophyta</taxon>
        <taxon>Pyramimonadophyceae</taxon>
        <taxon>Pyramimonadales</taxon>
        <taxon>Pyramimonadaceae</taxon>
        <taxon>Cymbomonas</taxon>
    </lineage>
</organism>
<dbReference type="EMBL" id="LGRX02011638">
    <property type="protein sequence ID" value="KAK3268707.1"/>
    <property type="molecule type" value="Genomic_DNA"/>
</dbReference>
<dbReference type="PANTHER" id="PTHR38436">
    <property type="entry name" value="POLYKETIDE CYCLASE SNOAL-LIKE DOMAIN"/>
    <property type="match status" value="1"/>
</dbReference>
<dbReference type="AlphaFoldDB" id="A0AAE0FZP1"/>
<sequence>MSRHITLHPLLGHARLAHCVVPANTARTSATGTRRQHIWADGRVQSCQSRSNRLEQRCRPVTRLSAQAAGDPAGSLSRENFIQVAKQYYEQVWSEGNFEAMEQCMAEDHIQVDRVWIPQRELEGRDAMKRGIRGFRSAYPDLKFNVEEAVADVSASKVFVYWTASGSNQGPMFGQEPTGASLSISGISMLTINLDGRIQRSDVYREATGEEKAPFVSTDEKGAGSDD</sequence>
<comment type="caution">
    <text evidence="2">The sequence shown here is derived from an EMBL/GenBank/DDBJ whole genome shotgun (WGS) entry which is preliminary data.</text>
</comment>
<accession>A0AAE0FZP1</accession>
<keyword evidence="3" id="KW-1185">Reference proteome</keyword>
<dbReference type="GO" id="GO:0030638">
    <property type="term" value="P:polyketide metabolic process"/>
    <property type="evidence" value="ECO:0007669"/>
    <property type="project" value="InterPro"/>
</dbReference>
<evidence type="ECO:0000256" key="1">
    <source>
        <dbReference type="SAM" id="MobiDB-lite"/>
    </source>
</evidence>
<dbReference type="Proteomes" id="UP001190700">
    <property type="component" value="Unassembled WGS sequence"/>
</dbReference>
<dbReference type="Gene3D" id="3.10.450.50">
    <property type="match status" value="1"/>
</dbReference>
<proteinExistence type="predicted"/>
<evidence type="ECO:0008006" key="4">
    <source>
        <dbReference type="Google" id="ProtNLM"/>
    </source>
</evidence>
<dbReference type="PANTHER" id="PTHR38436:SF1">
    <property type="entry name" value="ESTER CYCLASE"/>
    <property type="match status" value="1"/>
</dbReference>
<dbReference type="Pfam" id="PF07366">
    <property type="entry name" value="SnoaL"/>
    <property type="match status" value="1"/>
</dbReference>
<reference evidence="2 3" key="1">
    <citation type="journal article" date="2015" name="Genome Biol. Evol.">
        <title>Comparative Genomics of a Bacterivorous Green Alga Reveals Evolutionary Causalities and Consequences of Phago-Mixotrophic Mode of Nutrition.</title>
        <authorList>
            <person name="Burns J.A."/>
            <person name="Paasch A."/>
            <person name="Narechania A."/>
            <person name="Kim E."/>
        </authorList>
    </citation>
    <scope>NUCLEOTIDE SEQUENCE [LARGE SCALE GENOMIC DNA]</scope>
    <source>
        <strain evidence="2 3">PLY_AMNH</strain>
    </source>
</reference>
<dbReference type="InterPro" id="IPR032710">
    <property type="entry name" value="NTF2-like_dom_sf"/>
</dbReference>
<evidence type="ECO:0000313" key="3">
    <source>
        <dbReference type="Proteomes" id="UP001190700"/>
    </source>
</evidence>
<name>A0AAE0FZP1_9CHLO</name>
<dbReference type="InterPro" id="IPR009959">
    <property type="entry name" value="Cyclase_SnoaL-like"/>
</dbReference>
<dbReference type="SUPFAM" id="SSF54427">
    <property type="entry name" value="NTF2-like"/>
    <property type="match status" value="1"/>
</dbReference>
<gene>
    <name evidence="2" type="ORF">CYMTET_22804</name>
</gene>
<protein>
    <recommendedName>
        <fullName evidence="4">SnoaL-like domain-containing protein</fullName>
    </recommendedName>
</protein>